<evidence type="ECO:0000256" key="3">
    <source>
        <dbReference type="ARBA" id="ARBA00023027"/>
    </source>
</evidence>
<gene>
    <name evidence="6" type="ORF">K8V56_05220</name>
</gene>
<keyword evidence="2" id="KW-0560">Oxidoreductase</keyword>
<feature type="domain" description="Alcohol dehydrogenase iron-type/glycerol dehydrogenase GldA" evidence="4">
    <location>
        <begin position="9"/>
        <end position="177"/>
    </location>
</feature>
<dbReference type="Pfam" id="PF00465">
    <property type="entry name" value="Fe-ADH"/>
    <property type="match status" value="1"/>
</dbReference>
<dbReference type="GO" id="GO:1990002">
    <property type="term" value="F:methylglyoxal reductase (NADPH) (acetol producing) activity"/>
    <property type="evidence" value="ECO:0007669"/>
    <property type="project" value="TreeGrafter"/>
</dbReference>
<evidence type="ECO:0000259" key="4">
    <source>
        <dbReference type="Pfam" id="PF00465"/>
    </source>
</evidence>
<dbReference type="GO" id="GO:0005829">
    <property type="term" value="C:cytosol"/>
    <property type="evidence" value="ECO:0007669"/>
    <property type="project" value="TreeGrafter"/>
</dbReference>
<dbReference type="Gene3D" id="1.20.1090.10">
    <property type="entry name" value="Dehydroquinate synthase-like - alpha domain"/>
    <property type="match status" value="1"/>
</dbReference>
<dbReference type="FunFam" id="3.40.50.1970:FF:000003">
    <property type="entry name" value="Alcohol dehydrogenase, iron-containing"/>
    <property type="match status" value="1"/>
</dbReference>
<name>A0A921KCN2_SPOPS</name>
<dbReference type="InterPro" id="IPR044731">
    <property type="entry name" value="BDH-like"/>
</dbReference>
<dbReference type="GO" id="GO:0008106">
    <property type="term" value="F:alcohol dehydrogenase (NADP+) activity"/>
    <property type="evidence" value="ECO:0007669"/>
    <property type="project" value="TreeGrafter"/>
</dbReference>
<sequence>MNEFVFHNPVKLIFGKGQLQNIPQELANYGKKVLVVYGGGSIKRNGLYDEVMTLLHVNGMEVYELSGVEPNPRVSTARKGAEICKEEGIDFILAVGGGSVIDCVKLIASAAKYDGDAWDLVTKKVFAKDALPFGTVLTIAATGSEMNAGSVITNEETEEKYGWGGPLNFSKFSILDPTYTLSVPKDQTIYGIVDMMSHIFEQYFNNAKNTPVQEEMCEGVLRAIMENGPRLVEDLNNYELRETILFAGTIALNGFLQMGYQGDWATHDIEHAVSAVYDIPHAGGLAILFPHWMRYNVKVNPTRFAKLAVNVFGVLPEGKTEEEVALEGIERLSSFWTSIGAPKTLADYEINDLKLELMAEKATANGKLGKFSSLDKEDVLSILKASL</sequence>
<dbReference type="GO" id="GO:0046872">
    <property type="term" value="F:metal ion binding"/>
    <property type="evidence" value="ECO:0007669"/>
    <property type="project" value="InterPro"/>
</dbReference>
<accession>A0A921KCN2</accession>
<dbReference type="AlphaFoldDB" id="A0A921KCN2"/>
<protein>
    <submittedName>
        <fullName evidence="6">Iron-containing alcohol dehydrogenase</fullName>
    </submittedName>
</protein>
<dbReference type="PROSITE" id="PS00060">
    <property type="entry name" value="ADH_IRON_2"/>
    <property type="match status" value="1"/>
</dbReference>
<dbReference type="SUPFAM" id="SSF56796">
    <property type="entry name" value="Dehydroquinate synthase-like"/>
    <property type="match status" value="1"/>
</dbReference>
<feature type="domain" description="Fe-containing alcohol dehydrogenase-like C-terminal" evidence="5">
    <location>
        <begin position="188"/>
        <end position="386"/>
    </location>
</feature>
<proteinExistence type="inferred from homology"/>
<dbReference type="PANTHER" id="PTHR43633:SF1">
    <property type="entry name" value="ALCOHOL DEHYDROGENASE YQHD"/>
    <property type="match status" value="1"/>
</dbReference>
<dbReference type="FunFam" id="1.20.1090.10:FF:000009">
    <property type="entry name" value="NADH-dependent butanol dehydrogenase"/>
    <property type="match status" value="1"/>
</dbReference>
<comment type="similarity">
    <text evidence="1">Belongs to the iron-containing alcohol dehydrogenase family.</text>
</comment>
<dbReference type="Gene3D" id="3.40.50.1970">
    <property type="match status" value="1"/>
</dbReference>
<dbReference type="CDD" id="cd08187">
    <property type="entry name" value="BDH"/>
    <property type="match status" value="1"/>
</dbReference>
<dbReference type="PROSITE" id="PS00913">
    <property type="entry name" value="ADH_IRON_1"/>
    <property type="match status" value="1"/>
</dbReference>
<evidence type="ECO:0000259" key="5">
    <source>
        <dbReference type="Pfam" id="PF25137"/>
    </source>
</evidence>
<evidence type="ECO:0000313" key="6">
    <source>
        <dbReference type="EMBL" id="HJF31166.1"/>
    </source>
</evidence>
<dbReference type="InterPro" id="IPR018211">
    <property type="entry name" value="ADH_Fe_CS"/>
</dbReference>
<dbReference type="PANTHER" id="PTHR43633">
    <property type="entry name" value="ALCOHOL DEHYDROGENASE YQHD"/>
    <property type="match status" value="1"/>
</dbReference>
<evidence type="ECO:0000256" key="1">
    <source>
        <dbReference type="ARBA" id="ARBA00007358"/>
    </source>
</evidence>
<reference evidence="6" key="2">
    <citation type="submission" date="2021-09" db="EMBL/GenBank/DDBJ databases">
        <authorList>
            <person name="Gilroy R."/>
        </authorList>
    </citation>
    <scope>NUCLEOTIDE SEQUENCE</scope>
    <source>
        <strain evidence="6">CHK171-7178</strain>
    </source>
</reference>
<dbReference type="Pfam" id="PF25137">
    <property type="entry name" value="ADH_Fe_C"/>
    <property type="match status" value="1"/>
</dbReference>
<dbReference type="InterPro" id="IPR001670">
    <property type="entry name" value="ADH_Fe/GldA"/>
</dbReference>
<dbReference type="Proteomes" id="UP000698173">
    <property type="component" value="Unassembled WGS sequence"/>
</dbReference>
<dbReference type="EMBL" id="DYWT01000089">
    <property type="protein sequence ID" value="HJF31166.1"/>
    <property type="molecule type" value="Genomic_DNA"/>
</dbReference>
<keyword evidence="3" id="KW-0520">NAD</keyword>
<reference evidence="6" key="1">
    <citation type="journal article" date="2021" name="PeerJ">
        <title>Extensive microbial diversity within the chicken gut microbiome revealed by metagenomics and culture.</title>
        <authorList>
            <person name="Gilroy R."/>
            <person name="Ravi A."/>
            <person name="Getino M."/>
            <person name="Pursley I."/>
            <person name="Horton D.L."/>
            <person name="Alikhan N.F."/>
            <person name="Baker D."/>
            <person name="Gharbi K."/>
            <person name="Hall N."/>
            <person name="Watson M."/>
            <person name="Adriaenssens E.M."/>
            <person name="Foster-Nyarko E."/>
            <person name="Jarju S."/>
            <person name="Secka A."/>
            <person name="Antonio M."/>
            <person name="Oren A."/>
            <person name="Chaudhuri R.R."/>
            <person name="La Ragione R."/>
            <person name="Hildebrand F."/>
            <person name="Pallen M.J."/>
        </authorList>
    </citation>
    <scope>NUCLEOTIDE SEQUENCE</scope>
    <source>
        <strain evidence="6">CHK171-7178</strain>
    </source>
</reference>
<organism evidence="6 7">
    <name type="scientific">Sporosarcina psychrophila</name>
    <name type="common">Bacillus psychrophilus</name>
    <dbReference type="NCBI Taxonomy" id="1476"/>
    <lineage>
        <taxon>Bacteria</taxon>
        <taxon>Bacillati</taxon>
        <taxon>Bacillota</taxon>
        <taxon>Bacilli</taxon>
        <taxon>Bacillales</taxon>
        <taxon>Caryophanaceae</taxon>
        <taxon>Sporosarcina</taxon>
    </lineage>
</organism>
<evidence type="ECO:0000313" key="7">
    <source>
        <dbReference type="Proteomes" id="UP000698173"/>
    </source>
</evidence>
<dbReference type="GO" id="GO:1990362">
    <property type="term" value="F:butanol dehydrogenase (NAD+) activity"/>
    <property type="evidence" value="ECO:0007669"/>
    <property type="project" value="InterPro"/>
</dbReference>
<comment type="caution">
    <text evidence="6">The sequence shown here is derived from an EMBL/GenBank/DDBJ whole genome shotgun (WGS) entry which is preliminary data.</text>
</comment>
<evidence type="ECO:0000256" key="2">
    <source>
        <dbReference type="ARBA" id="ARBA00023002"/>
    </source>
</evidence>
<dbReference type="InterPro" id="IPR056798">
    <property type="entry name" value="ADH_Fe_C"/>
</dbReference>